<protein>
    <submittedName>
        <fullName evidence="2">Uncharacterized protein</fullName>
    </submittedName>
</protein>
<comment type="caution">
    <text evidence="2">The sequence shown here is derived from an EMBL/GenBank/DDBJ whole genome shotgun (WGS) entry which is preliminary data.</text>
</comment>
<organism evidence="2 3">
    <name type="scientific">Clonostachys byssicola</name>
    <dbReference type="NCBI Taxonomy" id="160290"/>
    <lineage>
        <taxon>Eukaryota</taxon>
        <taxon>Fungi</taxon>
        <taxon>Dikarya</taxon>
        <taxon>Ascomycota</taxon>
        <taxon>Pezizomycotina</taxon>
        <taxon>Sordariomycetes</taxon>
        <taxon>Hypocreomycetidae</taxon>
        <taxon>Hypocreales</taxon>
        <taxon>Bionectriaceae</taxon>
        <taxon>Clonostachys</taxon>
    </lineage>
</organism>
<name>A0A9N9U6E3_9HYPO</name>
<proteinExistence type="predicted"/>
<evidence type="ECO:0000313" key="2">
    <source>
        <dbReference type="EMBL" id="CAG9978731.1"/>
    </source>
</evidence>
<reference evidence="3" key="1">
    <citation type="submission" date="2019-06" db="EMBL/GenBank/DDBJ databases">
        <authorList>
            <person name="Broberg M."/>
        </authorList>
    </citation>
    <scope>NUCLEOTIDE SEQUENCE [LARGE SCALE GENOMIC DNA]</scope>
</reference>
<reference evidence="2 3" key="2">
    <citation type="submission" date="2021-10" db="EMBL/GenBank/DDBJ databases">
        <authorList>
            <person name="Piombo E."/>
        </authorList>
    </citation>
    <scope>NUCLEOTIDE SEQUENCE [LARGE SCALE GENOMIC DNA]</scope>
</reference>
<gene>
    <name evidence="2" type="ORF">CBYS24578_00009381</name>
</gene>
<feature type="compositionally biased region" description="Basic residues" evidence="1">
    <location>
        <begin position="39"/>
        <end position="54"/>
    </location>
</feature>
<evidence type="ECO:0000313" key="3">
    <source>
        <dbReference type="Proteomes" id="UP000754883"/>
    </source>
</evidence>
<evidence type="ECO:0000256" key="1">
    <source>
        <dbReference type="SAM" id="MobiDB-lite"/>
    </source>
</evidence>
<feature type="region of interest" description="Disordered" evidence="1">
    <location>
        <begin position="1"/>
        <end position="71"/>
    </location>
</feature>
<accession>A0A9N9U6E3</accession>
<sequence length="109" mass="12061">MDTPESFPFIVSTPAQRRTRAQNRQIKSHAAKAGNPCSRLRKSNTRSPSRRYHAMRSGDTTPEHGSQLVVVPTLSPGPELAEVPRLAFSDALTPLLLYNLGKCLFRCSL</sequence>
<dbReference type="AlphaFoldDB" id="A0A9N9U6E3"/>
<feature type="compositionally biased region" description="Basic residues" evidence="1">
    <location>
        <begin position="17"/>
        <end position="30"/>
    </location>
</feature>
<dbReference type="Proteomes" id="UP000754883">
    <property type="component" value="Unassembled WGS sequence"/>
</dbReference>
<keyword evidence="3" id="KW-1185">Reference proteome</keyword>
<dbReference type="EMBL" id="CABFNO020001300">
    <property type="protein sequence ID" value="CAG9978731.1"/>
    <property type="molecule type" value="Genomic_DNA"/>
</dbReference>